<name>A0A6G1HPL5_9PEZI</name>
<accession>A0A6G1HPL5</accession>
<evidence type="ECO:0000313" key="2">
    <source>
        <dbReference type="Proteomes" id="UP000799640"/>
    </source>
</evidence>
<gene>
    <name evidence="1" type="ORF">EJ06DRAFT_558420</name>
</gene>
<protein>
    <submittedName>
        <fullName evidence="1">Uncharacterized protein</fullName>
    </submittedName>
</protein>
<evidence type="ECO:0000313" key="1">
    <source>
        <dbReference type="EMBL" id="KAF2397998.1"/>
    </source>
</evidence>
<organism evidence="1 2">
    <name type="scientific">Trichodelitschia bisporula</name>
    <dbReference type="NCBI Taxonomy" id="703511"/>
    <lineage>
        <taxon>Eukaryota</taxon>
        <taxon>Fungi</taxon>
        <taxon>Dikarya</taxon>
        <taxon>Ascomycota</taxon>
        <taxon>Pezizomycotina</taxon>
        <taxon>Dothideomycetes</taxon>
        <taxon>Dothideomycetes incertae sedis</taxon>
        <taxon>Phaeotrichales</taxon>
        <taxon>Phaeotrichaceae</taxon>
        <taxon>Trichodelitschia</taxon>
    </lineage>
</organism>
<sequence length="106" mass="12104">MEPIVSDPVILKGPREWAAWHLQLVRFVDSLGGRRLIDMSPGPLAVNFVEPWPVSKRELEPPPSARTAVVNIEIWKSNHTWTVQQNRIGYQITTFIDSTVSETLRE</sequence>
<dbReference type="AlphaFoldDB" id="A0A6G1HPL5"/>
<keyword evidence="2" id="KW-1185">Reference proteome</keyword>
<proteinExistence type="predicted"/>
<dbReference type="EMBL" id="ML996701">
    <property type="protein sequence ID" value="KAF2397998.1"/>
    <property type="molecule type" value="Genomic_DNA"/>
</dbReference>
<reference evidence="1" key="1">
    <citation type="journal article" date="2020" name="Stud. Mycol.">
        <title>101 Dothideomycetes genomes: a test case for predicting lifestyles and emergence of pathogens.</title>
        <authorList>
            <person name="Haridas S."/>
            <person name="Albert R."/>
            <person name="Binder M."/>
            <person name="Bloem J."/>
            <person name="Labutti K."/>
            <person name="Salamov A."/>
            <person name="Andreopoulos B."/>
            <person name="Baker S."/>
            <person name="Barry K."/>
            <person name="Bills G."/>
            <person name="Bluhm B."/>
            <person name="Cannon C."/>
            <person name="Castanera R."/>
            <person name="Culley D."/>
            <person name="Daum C."/>
            <person name="Ezra D."/>
            <person name="Gonzalez J."/>
            <person name="Henrissat B."/>
            <person name="Kuo A."/>
            <person name="Liang C."/>
            <person name="Lipzen A."/>
            <person name="Lutzoni F."/>
            <person name="Magnuson J."/>
            <person name="Mondo S."/>
            <person name="Nolan M."/>
            <person name="Ohm R."/>
            <person name="Pangilinan J."/>
            <person name="Park H.-J."/>
            <person name="Ramirez L."/>
            <person name="Alfaro M."/>
            <person name="Sun H."/>
            <person name="Tritt A."/>
            <person name="Yoshinaga Y."/>
            <person name="Zwiers L.-H."/>
            <person name="Turgeon B."/>
            <person name="Goodwin S."/>
            <person name="Spatafora J."/>
            <person name="Crous P."/>
            <person name="Grigoriev I."/>
        </authorList>
    </citation>
    <scope>NUCLEOTIDE SEQUENCE</scope>
    <source>
        <strain evidence="1">CBS 262.69</strain>
    </source>
</reference>
<dbReference type="Proteomes" id="UP000799640">
    <property type="component" value="Unassembled WGS sequence"/>
</dbReference>